<dbReference type="EMBL" id="CP038488">
    <property type="protein sequence ID" value="QFZ28798.1"/>
    <property type="molecule type" value="Genomic_DNA"/>
</dbReference>
<dbReference type="Proteomes" id="UP000326582">
    <property type="component" value="Chromosome 5"/>
</dbReference>
<evidence type="ECO:0000313" key="2">
    <source>
        <dbReference type="Proteomes" id="UP000326582"/>
    </source>
</evidence>
<gene>
    <name evidence="1" type="ORF">EJF14_50013</name>
</gene>
<proteinExistence type="predicted"/>
<reference evidence="2" key="1">
    <citation type="journal article" date="2019" name="MBio">
        <title>Comparative genomics for the elucidation of multidrug resistance (MDR) in Candida lusitaniae.</title>
        <authorList>
            <person name="Kannan A."/>
            <person name="Asner S.A."/>
            <person name="Trachsel E."/>
            <person name="Kelly S."/>
            <person name="Parker J."/>
            <person name="Sanglard D."/>
        </authorList>
    </citation>
    <scope>NUCLEOTIDE SEQUENCE [LARGE SCALE GENOMIC DNA]</scope>
    <source>
        <strain evidence="2">P1</strain>
    </source>
</reference>
<evidence type="ECO:0000313" key="1">
    <source>
        <dbReference type="EMBL" id="QFZ28798.1"/>
    </source>
</evidence>
<organism evidence="1 2">
    <name type="scientific">Clavispora lusitaniae</name>
    <name type="common">Candida lusitaniae</name>
    <dbReference type="NCBI Taxonomy" id="36911"/>
    <lineage>
        <taxon>Eukaryota</taxon>
        <taxon>Fungi</taxon>
        <taxon>Dikarya</taxon>
        <taxon>Ascomycota</taxon>
        <taxon>Saccharomycotina</taxon>
        <taxon>Pichiomycetes</taxon>
        <taxon>Metschnikowiaceae</taxon>
        <taxon>Clavispora</taxon>
    </lineage>
</organism>
<protein>
    <submittedName>
        <fullName evidence="1">Transport protein</fullName>
    </submittedName>
</protein>
<name>A0ACD0WN83_CLALS</name>
<accession>A0ACD0WN83</accession>
<keyword evidence="2" id="KW-1185">Reference proteome</keyword>
<sequence length="73" mass="8344">MQFAGASFVVVIIILFHYAWIMRQMVIHRDLSTSTLVTYFGTLGVTSIASITILVKFVYPKIYKKVSQDKKTQ</sequence>